<proteinExistence type="predicted"/>
<dbReference type="InterPro" id="IPR003477">
    <property type="entry name" value="PemK-like"/>
</dbReference>
<evidence type="ECO:0000313" key="1">
    <source>
        <dbReference type="EMBL" id="RCK54196.1"/>
    </source>
</evidence>
<dbReference type="Gene3D" id="2.30.30.110">
    <property type="match status" value="1"/>
</dbReference>
<dbReference type="SUPFAM" id="SSF50118">
    <property type="entry name" value="Cell growth inhibitor/plasmid maintenance toxic component"/>
    <property type="match status" value="1"/>
</dbReference>
<dbReference type="AlphaFoldDB" id="A0A367XKM0"/>
<dbReference type="PANTHER" id="PTHR33988:SF3">
    <property type="entry name" value="ENDORIBONUCLEASE TOXIN CHPB-RELATED"/>
    <property type="match status" value="1"/>
</dbReference>
<dbReference type="GO" id="GO:0016075">
    <property type="term" value="P:rRNA catabolic process"/>
    <property type="evidence" value="ECO:0007669"/>
    <property type="project" value="TreeGrafter"/>
</dbReference>
<name>A0A367XKM0_9PROT</name>
<dbReference type="PANTHER" id="PTHR33988">
    <property type="entry name" value="ENDORIBONUCLEASE MAZF-RELATED"/>
    <property type="match status" value="1"/>
</dbReference>
<protein>
    <submittedName>
        <fullName evidence="1">Uncharacterized protein</fullName>
    </submittedName>
</protein>
<dbReference type="GO" id="GO:0003677">
    <property type="term" value="F:DNA binding"/>
    <property type="evidence" value="ECO:0007669"/>
    <property type="project" value="InterPro"/>
</dbReference>
<organism evidence="1 2">
    <name type="scientific">Thalassospira profundimaris</name>
    <dbReference type="NCBI Taxonomy" id="502049"/>
    <lineage>
        <taxon>Bacteria</taxon>
        <taxon>Pseudomonadati</taxon>
        <taxon>Pseudomonadota</taxon>
        <taxon>Alphaproteobacteria</taxon>
        <taxon>Rhodospirillales</taxon>
        <taxon>Thalassospiraceae</taxon>
        <taxon>Thalassospira</taxon>
    </lineage>
</organism>
<dbReference type="GO" id="GO:0004521">
    <property type="term" value="F:RNA endonuclease activity"/>
    <property type="evidence" value="ECO:0007669"/>
    <property type="project" value="TreeGrafter"/>
</dbReference>
<dbReference type="OrthoDB" id="9808744at2"/>
<gene>
    <name evidence="1" type="ORF">TH25_02430</name>
</gene>
<accession>A0A367XKM0</accession>
<dbReference type="Pfam" id="PF02452">
    <property type="entry name" value="PemK_toxin"/>
    <property type="match status" value="1"/>
</dbReference>
<dbReference type="Proteomes" id="UP000252517">
    <property type="component" value="Unassembled WGS sequence"/>
</dbReference>
<evidence type="ECO:0000313" key="2">
    <source>
        <dbReference type="Proteomes" id="UP000252517"/>
    </source>
</evidence>
<dbReference type="GO" id="GO:0006402">
    <property type="term" value="P:mRNA catabolic process"/>
    <property type="evidence" value="ECO:0007669"/>
    <property type="project" value="TreeGrafter"/>
</dbReference>
<sequence>MDKGDVYHINLNPTKGREQAGERFVMVVSPASYNQIQLPIIVPITQGGGFARETGFAVSLSGTGSETQGVVMCNQVRTLDIKSRNGRYIETLPDFIVDDVQARLIAIFE</sequence>
<dbReference type="RefSeq" id="WP_114086780.1">
    <property type="nucleotide sequence ID" value="NZ_JPWH01000001.1"/>
</dbReference>
<reference evidence="1 2" key="1">
    <citation type="submission" date="2014-07" db="EMBL/GenBank/DDBJ databases">
        <title>Draft genome sequence of Thalassospira profundimaris S25-3-2.</title>
        <authorList>
            <person name="Lai Q."/>
            <person name="Shao Z."/>
        </authorList>
    </citation>
    <scope>NUCLEOTIDE SEQUENCE [LARGE SCALE GENOMIC DNA]</scope>
    <source>
        <strain evidence="1 2">S25-3-2</strain>
    </source>
</reference>
<comment type="caution">
    <text evidence="1">The sequence shown here is derived from an EMBL/GenBank/DDBJ whole genome shotgun (WGS) entry which is preliminary data.</text>
</comment>
<dbReference type="EMBL" id="JPWH01000001">
    <property type="protein sequence ID" value="RCK54196.1"/>
    <property type="molecule type" value="Genomic_DNA"/>
</dbReference>
<dbReference type="InterPro" id="IPR011067">
    <property type="entry name" value="Plasmid_toxin/cell-grow_inhib"/>
</dbReference>